<dbReference type="OrthoDB" id="494155at2"/>
<gene>
    <name evidence="1" type="ORF">PL9631_1060178</name>
</gene>
<comment type="caution">
    <text evidence="1">The sequence shown here is derived from an EMBL/GenBank/DDBJ whole genome shotgun (WGS) entry which is preliminary data.</text>
</comment>
<dbReference type="AlphaFoldDB" id="A0A7Z9BN00"/>
<dbReference type="RefSeq" id="WP_083623926.1">
    <property type="nucleotide sequence ID" value="NZ_LR735026.1"/>
</dbReference>
<dbReference type="EMBL" id="CZCS02000009">
    <property type="protein sequence ID" value="VXD12738.1"/>
    <property type="molecule type" value="Genomic_DNA"/>
</dbReference>
<organism evidence="1 2">
    <name type="scientific">Planktothrix paucivesiculata PCC 9631</name>
    <dbReference type="NCBI Taxonomy" id="671071"/>
    <lineage>
        <taxon>Bacteria</taxon>
        <taxon>Bacillati</taxon>
        <taxon>Cyanobacteriota</taxon>
        <taxon>Cyanophyceae</taxon>
        <taxon>Oscillatoriophycideae</taxon>
        <taxon>Oscillatoriales</taxon>
        <taxon>Microcoleaceae</taxon>
        <taxon>Planktothrix</taxon>
    </lineage>
</organism>
<proteinExistence type="predicted"/>
<reference evidence="1" key="1">
    <citation type="submission" date="2019-10" db="EMBL/GenBank/DDBJ databases">
        <authorList>
            <consortium name="Genoscope - CEA"/>
            <person name="William W."/>
        </authorList>
    </citation>
    <scope>NUCLEOTIDE SEQUENCE [LARGE SCALE GENOMIC DNA]</scope>
    <source>
        <strain evidence="1">BBR_PRJEB10994</strain>
    </source>
</reference>
<sequence length="161" mass="18434">MSDQHILQETFDSLPKLDYIPLLDTILKELKTTNTPIFELSADQNRLLIRAYDFADKIATENKTLNPLTQTTGIRAATVNFEDPAKFCDKIRQIQELLKEKLSLACQPESPENILVKICSDLGEFDHKKEDLPFNYDFKKQSPFTSKRLMGLKQKSSPNQA</sequence>
<name>A0A7Z9BN00_9CYAN</name>
<keyword evidence="2" id="KW-1185">Reference proteome</keyword>
<evidence type="ECO:0000313" key="2">
    <source>
        <dbReference type="Proteomes" id="UP000182190"/>
    </source>
</evidence>
<accession>A0A7Z9BN00</accession>
<evidence type="ECO:0000313" key="1">
    <source>
        <dbReference type="EMBL" id="VXD12738.1"/>
    </source>
</evidence>
<protein>
    <submittedName>
        <fullName evidence="1">Uncharacterized protein</fullName>
    </submittedName>
</protein>
<dbReference type="Proteomes" id="UP000182190">
    <property type="component" value="Unassembled WGS sequence"/>
</dbReference>